<dbReference type="Gene3D" id="1.10.1740.10">
    <property type="match status" value="1"/>
</dbReference>
<dbReference type="NCBIfam" id="TIGR02937">
    <property type="entry name" value="sigma70-ECF"/>
    <property type="match status" value="1"/>
</dbReference>
<dbReference type="InterPro" id="IPR014284">
    <property type="entry name" value="RNA_pol_sigma-70_dom"/>
</dbReference>
<comment type="caution">
    <text evidence="7">The sequence shown here is derived from an EMBL/GenBank/DDBJ whole genome shotgun (WGS) entry which is preliminary data.</text>
</comment>
<dbReference type="Gene3D" id="1.10.10.10">
    <property type="entry name" value="Winged helix-like DNA-binding domain superfamily/Winged helix DNA-binding domain"/>
    <property type="match status" value="1"/>
</dbReference>
<keyword evidence="4" id="KW-0804">Transcription</keyword>
<reference evidence="7" key="1">
    <citation type="journal article" date="2021" name="Front. Microbiol.">
        <title>Comprehensive Comparative Genomics and Phenotyping of Methylobacterium Species.</title>
        <authorList>
            <person name="Alessa O."/>
            <person name="Ogura Y."/>
            <person name="Fujitani Y."/>
            <person name="Takami H."/>
            <person name="Hayashi T."/>
            <person name="Sahin N."/>
            <person name="Tani A."/>
        </authorList>
    </citation>
    <scope>NUCLEOTIDE SEQUENCE</scope>
    <source>
        <strain evidence="7">DSM 14458</strain>
    </source>
</reference>
<evidence type="ECO:0000259" key="6">
    <source>
        <dbReference type="Pfam" id="PF08281"/>
    </source>
</evidence>
<dbReference type="Pfam" id="PF08281">
    <property type="entry name" value="Sigma70_r4_2"/>
    <property type="match status" value="1"/>
</dbReference>
<evidence type="ECO:0000256" key="4">
    <source>
        <dbReference type="ARBA" id="ARBA00023163"/>
    </source>
</evidence>
<protein>
    <submittedName>
        <fullName evidence="7">RNA polymerase sigma factor FecI</fullName>
    </submittedName>
</protein>
<sequence>MWDVQSLFRSHSKELMRFLRRRVASPAMAADLTQDAFLALLTVKTHQITDGRAYLFRTAANLAINHNRRESILSFTDNADTSLANLPDDAPSPERIVLSRQELALICEVLDDLPDMQRRIFILSRIDGLTYEAIGQRLRISSKTAFSHMVRILVRMQLQLDAARE</sequence>
<feature type="domain" description="RNA polymerase sigma-70 region 2" evidence="5">
    <location>
        <begin position="7"/>
        <end position="71"/>
    </location>
</feature>
<organism evidence="7 8">
    <name type="scientific">Methylorubrum suomiense</name>
    <dbReference type="NCBI Taxonomy" id="144191"/>
    <lineage>
        <taxon>Bacteria</taxon>
        <taxon>Pseudomonadati</taxon>
        <taxon>Pseudomonadota</taxon>
        <taxon>Alphaproteobacteria</taxon>
        <taxon>Hyphomicrobiales</taxon>
        <taxon>Methylobacteriaceae</taxon>
        <taxon>Methylorubrum</taxon>
    </lineage>
</organism>
<keyword evidence="3" id="KW-0731">Sigma factor</keyword>
<evidence type="ECO:0000259" key="5">
    <source>
        <dbReference type="Pfam" id="PF04542"/>
    </source>
</evidence>
<dbReference type="InterPro" id="IPR007627">
    <property type="entry name" value="RNA_pol_sigma70_r2"/>
</dbReference>
<dbReference type="InterPro" id="IPR039425">
    <property type="entry name" value="RNA_pol_sigma-70-like"/>
</dbReference>
<gene>
    <name evidence="7" type="primary">fecI_3</name>
    <name evidence="7" type="ORF">BGCPKDLD_3569</name>
</gene>
<dbReference type="PANTHER" id="PTHR43133">
    <property type="entry name" value="RNA POLYMERASE ECF-TYPE SIGMA FACTO"/>
    <property type="match status" value="1"/>
</dbReference>
<dbReference type="PANTHER" id="PTHR43133:SF63">
    <property type="entry name" value="RNA POLYMERASE SIGMA FACTOR FECI-RELATED"/>
    <property type="match status" value="1"/>
</dbReference>
<evidence type="ECO:0000313" key="8">
    <source>
        <dbReference type="Proteomes" id="UP001055093"/>
    </source>
</evidence>
<evidence type="ECO:0000256" key="1">
    <source>
        <dbReference type="ARBA" id="ARBA00010641"/>
    </source>
</evidence>
<dbReference type="SUPFAM" id="SSF88946">
    <property type="entry name" value="Sigma2 domain of RNA polymerase sigma factors"/>
    <property type="match status" value="1"/>
</dbReference>
<keyword evidence="8" id="KW-1185">Reference proteome</keyword>
<evidence type="ECO:0000313" key="7">
    <source>
        <dbReference type="EMBL" id="GJE76969.1"/>
    </source>
</evidence>
<evidence type="ECO:0000256" key="2">
    <source>
        <dbReference type="ARBA" id="ARBA00023015"/>
    </source>
</evidence>
<dbReference type="SUPFAM" id="SSF88659">
    <property type="entry name" value="Sigma3 and sigma4 domains of RNA polymerase sigma factors"/>
    <property type="match status" value="1"/>
</dbReference>
<dbReference type="RefSeq" id="WP_137827190.1">
    <property type="nucleotide sequence ID" value="NZ_BPRE01000011.1"/>
</dbReference>
<comment type="similarity">
    <text evidence="1">Belongs to the sigma-70 factor family. ECF subfamily.</text>
</comment>
<dbReference type="EMBL" id="BPRE01000011">
    <property type="protein sequence ID" value="GJE76969.1"/>
    <property type="molecule type" value="Genomic_DNA"/>
</dbReference>
<keyword evidence="2" id="KW-0805">Transcription regulation</keyword>
<dbReference type="Pfam" id="PF04542">
    <property type="entry name" value="Sigma70_r2"/>
    <property type="match status" value="1"/>
</dbReference>
<dbReference type="InterPro" id="IPR013325">
    <property type="entry name" value="RNA_pol_sigma_r2"/>
</dbReference>
<feature type="domain" description="RNA polymerase sigma factor 70 region 4 type 2" evidence="6">
    <location>
        <begin position="108"/>
        <end position="156"/>
    </location>
</feature>
<dbReference type="InterPro" id="IPR013249">
    <property type="entry name" value="RNA_pol_sigma70_r4_t2"/>
</dbReference>
<accession>A0ABQ4UYI7</accession>
<evidence type="ECO:0000256" key="3">
    <source>
        <dbReference type="ARBA" id="ARBA00023082"/>
    </source>
</evidence>
<name>A0ABQ4UYI7_9HYPH</name>
<dbReference type="InterPro" id="IPR013324">
    <property type="entry name" value="RNA_pol_sigma_r3/r4-like"/>
</dbReference>
<dbReference type="Proteomes" id="UP001055093">
    <property type="component" value="Unassembled WGS sequence"/>
</dbReference>
<proteinExistence type="inferred from homology"/>
<dbReference type="InterPro" id="IPR036388">
    <property type="entry name" value="WH-like_DNA-bd_sf"/>
</dbReference>
<reference evidence="7" key="2">
    <citation type="submission" date="2021-08" db="EMBL/GenBank/DDBJ databases">
        <authorList>
            <person name="Tani A."/>
            <person name="Ola A."/>
            <person name="Ogura Y."/>
            <person name="Katsura K."/>
            <person name="Hayashi T."/>
        </authorList>
    </citation>
    <scope>NUCLEOTIDE SEQUENCE</scope>
    <source>
        <strain evidence="7">DSM 14458</strain>
    </source>
</reference>